<dbReference type="AlphaFoldDB" id="A0A4C1XIL6"/>
<evidence type="ECO:0000313" key="2">
    <source>
        <dbReference type="Proteomes" id="UP000299102"/>
    </source>
</evidence>
<dbReference type="Proteomes" id="UP000299102">
    <property type="component" value="Unassembled WGS sequence"/>
</dbReference>
<gene>
    <name evidence="1" type="ORF">EVAR_8723_1</name>
</gene>
<reference evidence="1 2" key="1">
    <citation type="journal article" date="2019" name="Commun. Biol.">
        <title>The bagworm genome reveals a unique fibroin gene that provides high tensile strength.</title>
        <authorList>
            <person name="Kono N."/>
            <person name="Nakamura H."/>
            <person name="Ohtoshi R."/>
            <person name="Tomita M."/>
            <person name="Numata K."/>
            <person name="Arakawa K."/>
        </authorList>
    </citation>
    <scope>NUCLEOTIDE SEQUENCE [LARGE SCALE GENOMIC DNA]</scope>
</reference>
<accession>A0A4C1XIL6</accession>
<keyword evidence="2" id="KW-1185">Reference proteome</keyword>
<comment type="caution">
    <text evidence="1">The sequence shown here is derived from an EMBL/GenBank/DDBJ whole genome shotgun (WGS) entry which is preliminary data.</text>
</comment>
<protein>
    <submittedName>
        <fullName evidence="1">Uncharacterized protein</fullName>
    </submittedName>
</protein>
<name>A0A4C1XIL6_EUMVA</name>
<sequence length="458" mass="51194">MVAQVVKIIVIKSEGRCYRIDDNGICKPSGAAPARAPALNALDSLVVTRNKDFFIYINTQLPTAGNRRRWQVASGKQHYVLASTKTNSVVQAAGTASFIMKLGRMKIVVSVFKKSNAKLVVVGNPDHSTPSHMVPLDDGRLNVNPVTRTRGTASADWWITPGTAGMKPRDLFTTSRDYRDSLEAGSALRGRRARRALRGITSRVLTAACRGARWTVYIFNTRTALERTVEAAAFDRAYVCDVMSLLLRSRISDGGNRMTGVTTPSSSLDSQSYPHWIKCNNESCYYTTVFYENQLTKKDLAYKTRYPKQNKTDTQHTCAMSAVYIPLHTDNIELKIGPSLHIISYPNPLVTDPRPIAAYMFHAYRRMRSVVDHQRVGGVTPMSYVVHQRAFESALLNIDFINLNYIQRRPRLWSGRSEIVFHCSQRSRLNGAYSNRSTRSTPSPTLATSAVIQSGKDF</sequence>
<organism evidence="1 2">
    <name type="scientific">Eumeta variegata</name>
    <name type="common">Bagworm moth</name>
    <name type="synonym">Eumeta japonica</name>
    <dbReference type="NCBI Taxonomy" id="151549"/>
    <lineage>
        <taxon>Eukaryota</taxon>
        <taxon>Metazoa</taxon>
        <taxon>Ecdysozoa</taxon>
        <taxon>Arthropoda</taxon>
        <taxon>Hexapoda</taxon>
        <taxon>Insecta</taxon>
        <taxon>Pterygota</taxon>
        <taxon>Neoptera</taxon>
        <taxon>Endopterygota</taxon>
        <taxon>Lepidoptera</taxon>
        <taxon>Glossata</taxon>
        <taxon>Ditrysia</taxon>
        <taxon>Tineoidea</taxon>
        <taxon>Psychidae</taxon>
        <taxon>Oiketicinae</taxon>
        <taxon>Eumeta</taxon>
    </lineage>
</organism>
<proteinExistence type="predicted"/>
<evidence type="ECO:0000313" key="1">
    <source>
        <dbReference type="EMBL" id="GBP63726.1"/>
    </source>
</evidence>
<dbReference type="EMBL" id="BGZK01000878">
    <property type="protein sequence ID" value="GBP63726.1"/>
    <property type="molecule type" value="Genomic_DNA"/>
</dbReference>